<evidence type="ECO:0000313" key="2">
    <source>
        <dbReference type="Proteomes" id="UP000195221"/>
    </source>
</evidence>
<dbReference type="EMBL" id="NBTZ01000031">
    <property type="protein sequence ID" value="OTP77277.1"/>
    <property type="molecule type" value="Genomic_DNA"/>
</dbReference>
<dbReference type="Proteomes" id="UP000195221">
    <property type="component" value="Unassembled WGS sequence"/>
</dbReference>
<reference evidence="1 2" key="1">
    <citation type="submission" date="2017-03" db="EMBL/GenBank/DDBJ databases">
        <title>Genome analysis of strain PAMC 26577.</title>
        <authorList>
            <person name="Oh H.-M."/>
            <person name="Yang J.-A."/>
        </authorList>
    </citation>
    <scope>NUCLEOTIDE SEQUENCE [LARGE SCALE GENOMIC DNA]</scope>
    <source>
        <strain evidence="1 2">PAMC 26577</strain>
    </source>
</reference>
<comment type="caution">
    <text evidence="1">The sequence shown here is derived from an EMBL/GenBank/DDBJ whole genome shotgun (WGS) entry which is preliminary data.</text>
</comment>
<accession>A0A242N0S3</accession>
<sequence>MDDATPMHDPYQADARNTGFTHIDIKTTVSIKVCEKHAFHVQRSDL</sequence>
<name>A0A242N0S3_CABSO</name>
<proteinExistence type="predicted"/>
<dbReference type="AlphaFoldDB" id="A0A242N0S3"/>
<gene>
    <name evidence="1" type="ORF">PAMC26577_08445</name>
</gene>
<protein>
    <submittedName>
        <fullName evidence="1">Uncharacterized protein</fullName>
    </submittedName>
</protein>
<evidence type="ECO:0000313" key="1">
    <source>
        <dbReference type="EMBL" id="OTP77277.1"/>
    </source>
</evidence>
<organism evidence="1 2">
    <name type="scientific">Caballeronia sordidicola</name>
    <name type="common">Burkholderia sordidicola</name>
    <dbReference type="NCBI Taxonomy" id="196367"/>
    <lineage>
        <taxon>Bacteria</taxon>
        <taxon>Pseudomonadati</taxon>
        <taxon>Pseudomonadota</taxon>
        <taxon>Betaproteobacteria</taxon>
        <taxon>Burkholderiales</taxon>
        <taxon>Burkholderiaceae</taxon>
        <taxon>Caballeronia</taxon>
    </lineage>
</organism>